<reference evidence="2 3" key="1">
    <citation type="journal article" date="2013" name="BMC Genomics">
        <title>Reconstruction of the lipid metabolism for the microalga Monoraphidium neglectum from its genome sequence reveals characteristics suitable for biofuel production.</title>
        <authorList>
            <person name="Bogen C."/>
            <person name="Al-Dilaimi A."/>
            <person name="Albersmeier A."/>
            <person name="Wichmann J."/>
            <person name="Grundmann M."/>
            <person name="Rupp O."/>
            <person name="Lauersen K.J."/>
            <person name="Blifernez-Klassen O."/>
            <person name="Kalinowski J."/>
            <person name="Goesmann A."/>
            <person name="Mussgnug J.H."/>
            <person name="Kruse O."/>
        </authorList>
    </citation>
    <scope>NUCLEOTIDE SEQUENCE [LARGE SCALE GENOMIC DNA]</scope>
    <source>
        <strain evidence="2 3">SAG 48.87</strain>
    </source>
</reference>
<name>A0A0D2JJ99_9CHLO</name>
<evidence type="ECO:0000313" key="3">
    <source>
        <dbReference type="Proteomes" id="UP000054498"/>
    </source>
</evidence>
<dbReference type="RefSeq" id="XP_013898417.1">
    <property type="nucleotide sequence ID" value="XM_014042963.1"/>
</dbReference>
<dbReference type="EMBL" id="KK101860">
    <property type="protein sequence ID" value="KIY99397.1"/>
    <property type="molecule type" value="Genomic_DNA"/>
</dbReference>
<sequence length="176" mass="18079">MGNSLRNSSNRPVPVQTVKSKIASLAGPEAAVAPGASAAFTWETQGYGEQFCYVDGARIANSADRIHCESPLNLRVADAGNHTLEVVLLDVCGQTVANGLFFGSWGWRPNIRFTPPAPPPPPVDASGAAVAPAAMPAPLARPANRTRRESAAGSAKRWRAAGATALAGAAALALAL</sequence>
<dbReference type="Proteomes" id="UP000054498">
    <property type="component" value="Unassembled WGS sequence"/>
</dbReference>
<protein>
    <submittedName>
        <fullName evidence="2">Uncharacterized protein</fullName>
    </submittedName>
</protein>
<accession>A0A0D2JJ99</accession>
<dbReference type="AlphaFoldDB" id="A0A0D2JJ99"/>
<gene>
    <name evidence="2" type="ORF">MNEG_8565</name>
</gene>
<evidence type="ECO:0000256" key="1">
    <source>
        <dbReference type="SAM" id="MobiDB-lite"/>
    </source>
</evidence>
<proteinExistence type="predicted"/>
<dbReference type="KEGG" id="mng:MNEG_8565"/>
<feature type="region of interest" description="Disordered" evidence="1">
    <location>
        <begin position="136"/>
        <end position="155"/>
    </location>
</feature>
<dbReference type="GeneID" id="25741441"/>
<keyword evidence="3" id="KW-1185">Reference proteome</keyword>
<evidence type="ECO:0000313" key="2">
    <source>
        <dbReference type="EMBL" id="KIY99397.1"/>
    </source>
</evidence>
<organism evidence="2 3">
    <name type="scientific">Monoraphidium neglectum</name>
    <dbReference type="NCBI Taxonomy" id="145388"/>
    <lineage>
        <taxon>Eukaryota</taxon>
        <taxon>Viridiplantae</taxon>
        <taxon>Chlorophyta</taxon>
        <taxon>core chlorophytes</taxon>
        <taxon>Chlorophyceae</taxon>
        <taxon>CS clade</taxon>
        <taxon>Sphaeropleales</taxon>
        <taxon>Selenastraceae</taxon>
        <taxon>Monoraphidium</taxon>
    </lineage>
</organism>